<evidence type="ECO:0000313" key="4">
    <source>
        <dbReference type="EMBL" id="OON39025.1"/>
    </source>
</evidence>
<comment type="caution">
    <text evidence="4">The sequence shown here is derived from an EMBL/GenBank/DDBJ whole genome shotgun (WGS) entry which is preliminary data.</text>
</comment>
<dbReference type="AlphaFoldDB" id="A0A1S8YJE5"/>
<proteinExistence type="inferred from homology"/>
<dbReference type="NCBIfam" id="NF008525">
    <property type="entry name" value="PRK11460.1"/>
    <property type="match status" value="1"/>
</dbReference>
<dbReference type="InterPro" id="IPR029058">
    <property type="entry name" value="AB_hydrolase_fold"/>
</dbReference>
<keyword evidence="5" id="KW-1185">Reference proteome</keyword>
<dbReference type="STRING" id="1926881.BTJ39_15370"/>
<evidence type="ECO:0000259" key="3">
    <source>
        <dbReference type="Pfam" id="PF02230"/>
    </source>
</evidence>
<evidence type="ECO:0000256" key="2">
    <source>
        <dbReference type="ARBA" id="ARBA00022801"/>
    </source>
</evidence>
<protein>
    <submittedName>
        <fullName evidence="4">Esterase</fullName>
    </submittedName>
</protein>
<evidence type="ECO:0000313" key="5">
    <source>
        <dbReference type="Proteomes" id="UP000190667"/>
    </source>
</evidence>
<dbReference type="InterPro" id="IPR003140">
    <property type="entry name" value="PLipase/COase/thioEstase"/>
</dbReference>
<keyword evidence="2" id="KW-0378">Hydrolase</keyword>
<sequence length="233" mass="25458">MKQQHIIVQRPAEPPVQLFLLFHGQGENPAQMASAVGNGFARSFPQALVVSIGAPRPCGSAEGRQWYSTRDMTQQDRQQRVDDALAPFIATVRDWQHESGLGPQATALVGFSQGSIMALEAVKQHDDLAARVVAFSGRYAELPQQASQQTTIHLIHGDNDEMVPLAHAVAAQEQLTVLGGDVTLDIIDDLPHAIDERGMQRALDHLHHTIPRRYFEEAMSGSTPGDADVVTFI</sequence>
<dbReference type="PANTHER" id="PTHR10655">
    <property type="entry name" value="LYSOPHOSPHOLIPASE-RELATED"/>
    <property type="match status" value="1"/>
</dbReference>
<dbReference type="OrthoDB" id="9801763at2"/>
<dbReference type="RefSeq" id="WP_078003573.1">
    <property type="nucleotide sequence ID" value="NZ_MRUL01000011.1"/>
</dbReference>
<dbReference type="InterPro" id="IPR050565">
    <property type="entry name" value="LYPA1-2/EST-like"/>
</dbReference>
<dbReference type="GO" id="GO:0016787">
    <property type="term" value="F:hydrolase activity"/>
    <property type="evidence" value="ECO:0007669"/>
    <property type="project" value="UniProtKB-KW"/>
</dbReference>
<reference evidence="4 5" key="1">
    <citation type="submission" date="2016-12" db="EMBL/GenBank/DDBJ databases">
        <title>Izhakiella australiana sp. nov. of genus Izhakiella isolated from Australian desert.</title>
        <authorList>
            <person name="Ji M."/>
        </authorList>
    </citation>
    <scope>NUCLEOTIDE SEQUENCE [LARGE SCALE GENOMIC DNA]</scope>
    <source>
        <strain evidence="4 5">D4N98</strain>
    </source>
</reference>
<comment type="similarity">
    <text evidence="1">Belongs to the AB hydrolase superfamily. AB hydrolase 2 family.</text>
</comment>
<dbReference type="Pfam" id="PF02230">
    <property type="entry name" value="Abhydrolase_2"/>
    <property type="match status" value="1"/>
</dbReference>
<name>A0A1S8YJE5_9GAMM</name>
<gene>
    <name evidence="4" type="ORF">BTJ39_15370</name>
</gene>
<evidence type="ECO:0000256" key="1">
    <source>
        <dbReference type="ARBA" id="ARBA00006499"/>
    </source>
</evidence>
<dbReference type="PANTHER" id="PTHR10655:SF17">
    <property type="entry name" value="LYSOPHOSPHOLIPASE-LIKE PROTEIN 1"/>
    <property type="match status" value="1"/>
</dbReference>
<dbReference type="SUPFAM" id="SSF53474">
    <property type="entry name" value="alpha/beta-Hydrolases"/>
    <property type="match status" value="1"/>
</dbReference>
<organism evidence="4 5">
    <name type="scientific">Izhakiella australiensis</name>
    <dbReference type="NCBI Taxonomy" id="1926881"/>
    <lineage>
        <taxon>Bacteria</taxon>
        <taxon>Pseudomonadati</taxon>
        <taxon>Pseudomonadota</taxon>
        <taxon>Gammaproteobacteria</taxon>
        <taxon>Enterobacterales</taxon>
        <taxon>Erwiniaceae</taxon>
        <taxon>Izhakiella</taxon>
    </lineage>
</organism>
<feature type="domain" description="Phospholipase/carboxylesterase/thioesterase" evidence="3">
    <location>
        <begin position="5"/>
        <end position="209"/>
    </location>
</feature>
<dbReference type="EMBL" id="MRUL01000011">
    <property type="protein sequence ID" value="OON39025.1"/>
    <property type="molecule type" value="Genomic_DNA"/>
</dbReference>
<dbReference type="Proteomes" id="UP000190667">
    <property type="component" value="Unassembled WGS sequence"/>
</dbReference>
<dbReference type="Gene3D" id="3.40.50.1820">
    <property type="entry name" value="alpha/beta hydrolase"/>
    <property type="match status" value="1"/>
</dbReference>
<accession>A0A1S8YJE5</accession>